<accession>A0AAV3Y075</accession>
<dbReference type="PANTHER" id="PTHR10338:SF108">
    <property type="entry name" value="INTER-ALPHA-TRYPSIN INHIBITOR HEAVY CHAIN H4-LIKE PROTEIN"/>
    <property type="match status" value="1"/>
</dbReference>
<name>A0AAV3Y075_9GAST</name>
<keyword evidence="5" id="KW-1185">Reference proteome</keyword>
<organism evidence="4 5">
    <name type="scientific">Plakobranchus ocellatus</name>
    <dbReference type="NCBI Taxonomy" id="259542"/>
    <lineage>
        <taxon>Eukaryota</taxon>
        <taxon>Metazoa</taxon>
        <taxon>Spiralia</taxon>
        <taxon>Lophotrochozoa</taxon>
        <taxon>Mollusca</taxon>
        <taxon>Gastropoda</taxon>
        <taxon>Heterobranchia</taxon>
        <taxon>Euthyneura</taxon>
        <taxon>Panpulmonata</taxon>
        <taxon>Sacoglossa</taxon>
        <taxon>Placobranchoidea</taxon>
        <taxon>Plakobranchidae</taxon>
        <taxon>Plakobranchus</taxon>
    </lineage>
</organism>
<feature type="chain" id="PRO_5043977301" evidence="2">
    <location>
        <begin position="25"/>
        <end position="407"/>
    </location>
</feature>
<reference evidence="4 5" key="1">
    <citation type="journal article" date="2021" name="Elife">
        <title>Chloroplast acquisition without the gene transfer in kleptoplastic sea slugs, Plakobranchus ocellatus.</title>
        <authorList>
            <person name="Maeda T."/>
            <person name="Takahashi S."/>
            <person name="Yoshida T."/>
            <person name="Shimamura S."/>
            <person name="Takaki Y."/>
            <person name="Nagai Y."/>
            <person name="Toyoda A."/>
            <person name="Suzuki Y."/>
            <person name="Arimoto A."/>
            <person name="Ishii H."/>
            <person name="Satoh N."/>
            <person name="Nishiyama T."/>
            <person name="Hasebe M."/>
            <person name="Maruyama T."/>
            <person name="Minagawa J."/>
            <person name="Obokata J."/>
            <person name="Shigenobu S."/>
        </authorList>
    </citation>
    <scope>NUCLEOTIDE SEQUENCE [LARGE SCALE GENOMIC DNA]</scope>
</reference>
<comment type="caution">
    <text evidence="4">The sequence shown here is derived from an EMBL/GenBank/DDBJ whole genome shotgun (WGS) entry which is preliminary data.</text>
</comment>
<dbReference type="SMART" id="SM00609">
    <property type="entry name" value="VIT"/>
    <property type="match status" value="1"/>
</dbReference>
<feature type="domain" description="VIT" evidence="3">
    <location>
        <begin position="14"/>
        <end position="157"/>
    </location>
</feature>
<dbReference type="PROSITE" id="PS51468">
    <property type="entry name" value="VIT"/>
    <property type="match status" value="1"/>
</dbReference>
<sequence length="407" mass="44027">MMAKSMWLLTVLVILTAVFDNSAASSTMDVQSFNVKSDILFRFATTKMSSTIRNLDNKTQKLSFPVMMPKRAYVLGYSVIIGKKRYRGKIVKRSQESGEKGPRDTNIFKVSMKVPAASTATFTLFYQQMLQRRHGFYEYEIFINPGQVVADFLIDVGIQENRPLTFVLAQALRTDGLLMSCLDKYGRMEMNELPIVNRTGRNTASVQYRPSASEQGEGGKGVSGRFVVQYSVTSPNELTASAIPTTAYPCSTTMIDVSESESSDSSNGYTAPGNPTSAGTTVLDVSESVSPDSSNGYTAPGNPTTVLDVSESASPDSSNGYTAPGNPTSAGTTVLDVSEPVSPDSSNGYTAPGNPTSADTTVLDVSESRATSNRKGYSQIFFSSRRSGKINVHILSFKLLWASISRK</sequence>
<proteinExistence type="predicted"/>
<dbReference type="Proteomes" id="UP000735302">
    <property type="component" value="Unassembled WGS sequence"/>
</dbReference>
<feature type="compositionally biased region" description="Polar residues" evidence="1">
    <location>
        <begin position="287"/>
        <end position="332"/>
    </location>
</feature>
<dbReference type="Pfam" id="PF08487">
    <property type="entry name" value="VIT"/>
    <property type="match status" value="1"/>
</dbReference>
<feature type="compositionally biased region" description="Polar residues" evidence="1">
    <location>
        <begin position="267"/>
        <end position="280"/>
    </location>
</feature>
<feature type="region of interest" description="Disordered" evidence="1">
    <location>
        <begin position="257"/>
        <end position="360"/>
    </location>
</feature>
<feature type="compositionally biased region" description="Polar residues" evidence="1">
    <location>
        <begin position="343"/>
        <end position="360"/>
    </location>
</feature>
<dbReference type="InterPro" id="IPR050934">
    <property type="entry name" value="ITIH"/>
</dbReference>
<evidence type="ECO:0000256" key="2">
    <source>
        <dbReference type="SAM" id="SignalP"/>
    </source>
</evidence>
<dbReference type="PANTHER" id="PTHR10338">
    <property type="entry name" value="INTER-ALPHA-TRYPSIN INHIBITOR HEAVY CHAIN FAMILY MEMBER"/>
    <property type="match status" value="1"/>
</dbReference>
<dbReference type="InterPro" id="IPR013694">
    <property type="entry name" value="VIT"/>
</dbReference>
<feature type="signal peptide" evidence="2">
    <location>
        <begin position="1"/>
        <end position="24"/>
    </location>
</feature>
<evidence type="ECO:0000256" key="1">
    <source>
        <dbReference type="SAM" id="MobiDB-lite"/>
    </source>
</evidence>
<keyword evidence="2" id="KW-0732">Signal</keyword>
<gene>
    <name evidence="4" type="ORF">PoB_000210900</name>
</gene>
<evidence type="ECO:0000313" key="4">
    <source>
        <dbReference type="EMBL" id="GFN75603.1"/>
    </source>
</evidence>
<evidence type="ECO:0000313" key="5">
    <source>
        <dbReference type="Proteomes" id="UP000735302"/>
    </source>
</evidence>
<evidence type="ECO:0000259" key="3">
    <source>
        <dbReference type="PROSITE" id="PS51468"/>
    </source>
</evidence>
<dbReference type="EMBL" id="BLXT01000273">
    <property type="protein sequence ID" value="GFN75603.1"/>
    <property type="molecule type" value="Genomic_DNA"/>
</dbReference>
<protein>
    <submittedName>
        <fullName evidence="4">Inter-alpha-trypsin inhibitor heavy chain h3</fullName>
    </submittedName>
</protein>
<dbReference type="AlphaFoldDB" id="A0AAV3Y075"/>